<sequence length="805" mass="89654">MGNLELFCFSVIFWFFLFLPQTCLSSVRRIAKVSPGFQASQMQFIDNSGLFLVSNTSSFGFGFNANSDITSFTLVIIHMNSSRIIWSANRDYPVGNSDRFVFNDDGNAYLQNNGKVVWSTNTAKNGVSTMELLDSGNLVLVKDDGAVVWQSFSHPTNTLMPNQDFIKGMKLVSNSKNNLSFSLQIKTEDLILSAEFENPQPYWSMRKDKRRIINKSGGDTNSATIEANSWRFYDENKVLLWQFVFADESDANATWIAVLEDDGFIKFYNIRSRMTANRQIPDDSCSRPQACSPYFVCHDGNICQCPLGLAQVNCKPRIAPTCNNSKDSSSLVNAGENLSYFALGFVSPSSKTDINGCKASCLNNCTCLALFFDNKSGNCYLFDQIGSFEDAKNGPGIESYVKVLDTQLDTNQGQKKKHSTKVVISVIVIVVAGTFVILGLVIVGIRYHKKNNDSTEVPDEISEEDTFLENISGMPIRFSYKDLQEATNNFTTKLGQGGFGSVYQGVLKDGSQVAVKQLEGIGQGKKEFRAEVSIIGSIHHHHLVKLKGFCAQGKHRLLVYEYMANGSLDRWIFGKFLMDWDTRYSIAIGTAKGLAYLHEDCDVKIIHCDIKPENVLLDDKFLAKVSDFGLAKLMTREESHVFTTLRGTRGYLAPEWITNYAISEKSDVYSYGMVLLEIISGRKNYSSSEISQFPTYAFKMMEEGKVQIIVDEKMKVDENDERVAVATRVALWCIQDDMNLRPSMTKVVRMLEGLCPVPTPPVAAQTVSRFYSGLFKSVSEAGTSSGPSDGNVDSYLSDARLSGPR</sequence>
<accession>A0ACB9AAS0</accession>
<gene>
    <name evidence="1" type="ORF">L6452_24826</name>
</gene>
<dbReference type="EMBL" id="CM042054">
    <property type="protein sequence ID" value="KAI3706831.1"/>
    <property type="molecule type" value="Genomic_DNA"/>
</dbReference>
<evidence type="ECO:0000313" key="2">
    <source>
        <dbReference type="Proteomes" id="UP001055879"/>
    </source>
</evidence>
<dbReference type="Proteomes" id="UP001055879">
    <property type="component" value="Linkage Group LG08"/>
</dbReference>
<keyword evidence="2" id="KW-1185">Reference proteome</keyword>
<proteinExistence type="predicted"/>
<protein>
    <submittedName>
        <fullName evidence="1">Uncharacterized protein</fullName>
    </submittedName>
</protein>
<reference evidence="1 2" key="2">
    <citation type="journal article" date="2022" name="Mol. Ecol. Resour.">
        <title>The genomes of chicory, endive, great burdock and yacon provide insights into Asteraceae paleo-polyploidization history and plant inulin production.</title>
        <authorList>
            <person name="Fan W."/>
            <person name="Wang S."/>
            <person name="Wang H."/>
            <person name="Wang A."/>
            <person name="Jiang F."/>
            <person name="Liu H."/>
            <person name="Zhao H."/>
            <person name="Xu D."/>
            <person name="Zhang Y."/>
        </authorList>
    </citation>
    <scope>NUCLEOTIDE SEQUENCE [LARGE SCALE GENOMIC DNA]</scope>
    <source>
        <strain evidence="2">cv. Niubang</strain>
    </source>
</reference>
<reference evidence="2" key="1">
    <citation type="journal article" date="2022" name="Mol. Ecol. Resour.">
        <title>The genomes of chicory, endive, great burdock and yacon provide insights into Asteraceae palaeo-polyploidization history and plant inulin production.</title>
        <authorList>
            <person name="Fan W."/>
            <person name="Wang S."/>
            <person name="Wang H."/>
            <person name="Wang A."/>
            <person name="Jiang F."/>
            <person name="Liu H."/>
            <person name="Zhao H."/>
            <person name="Xu D."/>
            <person name="Zhang Y."/>
        </authorList>
    </citation>
    <scope>NUCLEOTIDE SEQUENCE [LARGE SCALE GENOMIC DNA]</scope>
    <source>
        <strain evidence="2">cv. Niubang</strain>
    </source>
</reference>
<comment type="caution">
    <text evidence="1">The sequence shown here is derived from an EMBL/GenBank/DDBJ whole genome shotgun (WGS) entry which is preliminary data.</text>
</comment>
<evidence type="ECO:0000313" key="1">
    <source>
        <dbReference type="EMBL" id="KAI3706831.1"/>
    </source>
</evidence>
<organism evidence="1 2">
    <name type="scientific">Arctium lappa</name>
    <name type="common">Greater burdock</name>
    <name type="synonym">Lappa major</name>
    <dbReference type="NCBI Taxonomy" id="4217"/>
    <lineage>
        <taxon>Eukaryota</taxon>
        <taxon>Viridiplantae</taxon>
        <taxon>Streptophyta</taxon>
        <taxon>Embryophyta</taxon>
        <taxon>Tracheophyta</taxon>
        <taxon>Spermatophyta</taxon>
        <taxon>Magnoliopsida</taxon>
        <taxon>eudicotyledons</taxon>
        <taxon>Gunneridae</taxon>
        <taxon>Pentapetalae</taxon>
        <taxon>asterids</taxon>
        <taxon>campanulids</taxon>
        <taxon>Asterales</taxon>
        <taxon>Asteraceae</taxon>
        <taxon>Carduoideae</taxon>
        <taxon>Cardueae</taxon>
        <taxon>Arctiinae</taxon>
        <taxon>Arctium</taxon>
    </lineage>
</organism>
<name>A0ACB9AAS0_ARCLA</name>